<feature type="compositionally biased region" description="Polar residues" evidence="2">
    <location>
        <begin position="34"/>
        <end position="45"/>
    </location>
</feature>
<evidence type="ECO:0000313" key="4">
    <source>
        <dbReference type="Proteomes" id="UP001303160"/>
    </source>
</evidence>
<comment type="similarity">
    <text evidence="1">Belongs to the MT-A70-like family.</text>
</comment>
<dbReference type="Pfam" id="PF05063">
    <property type="entry name" value="MT-A70"/>
    <property type="match status" value="1"/>
</dbReference>
<feature type="region of interest" description="Disordered" evidence="2">
    <location>
        <begin position="108"/>
        <end position="167"/>
    </location>
</feature>
<comment type="caution">
    <text evidence="3">The sequence shown here is derived from an EMBL/GenBank/DDBJ whole genome shotgun (WGS) entry which is preliminary data.</text>
</comment>
<dbReference type="Proteomes" id="UP001303160">
    <property type="component" value="Unassembled WGS sequence"/>
</dbReference>
<dbReference type="PANTHER" id="PTHR12829:SF4">
    <property type="entry name" value="N(6)-ADENINE-SPECIFIC METHYLTRANSFERASE METTL4"/>
    <property type="match status" value="1"/>
</dbReference>
<evidence type="ECO:0000256" key="1">
    <source>
        <dbReference type="PROSITE-ProRule" id="PRU00489"/>
    </source>
</evidence>
<keyword evidence="4" id="KW-1185">Reference proteome</keyword>
<keyword evidence="3" id="KW-0489">Methyltransferase</keyword>
<name>A0AAN6XGC6_9PEZI</name>
<protein>
    <submittedName>
        <fullName evidence="3">Methyltransferase-like protein 4</fullName>
    </submittedName>
</protein>
<keyword evidence="3" id="KW-0808">Transferase</keyword>
<evidence type="ECO:0000256" key="2">
    <source>
        <dbReference type="SAM" id="MobiDB-lite"/>
    </source>
</evidence>
<accession>A0AAN6XGC6</accession>
<gene>
    <name evidence="3" type="ORF">QBC40DRAFT_281449</name>
</gene>
<dbReference type="GO" id="GO:0005634">
    <property type="term" value="C:nucleus"/>
    <property type="evidence" value="ECO:0007669"/>
    <property type="project" value="TreeGrafter"/>
</dbReference>
<dbReference type="PANTHER" id="PTHR12829">
    <property type="entry name" value="N6-ADENOSINE-METHYLTRANSFERASE"/>
    <property type="match status" value="1"/>
</dbReference>
<dbReference type="PROSITE" id="PS51143">
    <property type="entry name" value="MT_A70"/>
    <property type="match status" value="1"/>
</dbReference>
<sequence length="407" mass="44969">MPGSGILWQNEAKTVVLLDLPRSIEEAQCLSDKQPLSQEATNVTAPSRRLISSPAPQHPFLTPEPKSSDYAQSATSPSSQIAELMTIASVESALHEIGTSYQGPWCLPRITSKPKQPNDQHGILEHEEDEHSKSSSKTTRLKRPSKPSTPSYHLPPKSHPLTGPFSPPPNHQKFNLILLDPPWPNRSAKRKRSGHGTYTPLNSLSSTSQLLCSFPISSLLSDENGGGLVAVWVTNSSKFQHLLLDPKKGIFAKNWGVELVGEWILLKVTSQGEPIVDLGSKWRKPYERLLIARKRGVAEAGTGAVKTKVIVSVPDIHSRKPNLKRLFEEEEGLLPTGYTAMEMFARNLTAGWWAWGNEVTKFQEEQYWVEEGEEVVSEVTALEELTEEGVDSAAVPRGCVQEDHTAK</sequence>
<dbReference type="PROSITE" id="PS00092">
    <property type="entry name" value="N6_MTASE"/>
    <property type="match status" value="1"/>
</dbReference>
<feature type="compositionally biased region" description="Basic and acidic residues" evidence="2">
    <location>
        <begin position="116"/>
        <end position="133"/>
    </location>
</feature>
<reference evidence="3" key="1">
    <citation type="journal article" date="2023" name="Mol. Phylogenet. Evol.">
        <title>Genome-scale phylogeny and comparative genomics of the fungal order Sordariales.</title>
        <authorList>
            <person name="Hensen N."/>
            <person name="Bonometti L."/>
            <person name="Westerberg I."/>
            <person name="Brannstrom I.O."/>
            <person name="Guillou S."/>
            <person name="Cros-Aarteil S."/>
            <person name="Calhoun S."/>
            <person name="Haridas S."/>
            <person name="Kuo A."/>
            <person name="Mondo S."/>
            <person name="Pangilinan J."/>
            <person name="Riley R."/>
            <person name="LaButti K."/>
            <person name="Andreopoulos B."/>
            <person name="Lipzen A."/>
            <person name="Chen C."/>
            <person name="Yan M."/>
            <person name="Daum C."/>
            <person name="Ng V."/>
            <person name="Clum A."/>
            <person name="Steindorff A."/>
            <person name="Ohm R.A."/>
            <person name="Martin F."/>
            <person name="Silar P."/>
            <person name="Natvig D.O."/>
            <person name="Lalanne C."/>
            <person name="Gautier V."/>
            <person name="Ament-Velasquez S.L."/>
            <person name="Kruys A."/>
            <person name="Hutchinson M.I."/>
            <person name="Powell A.J."/>
            <person name="Barry K."/>
            <person name="Miller A.N."/>
            <person name="Grigoriev I.V."/>
            <person name="Debuchy R."/>
            <person name="Gladieux P."/>
            <person name="Hiltunen Thoren M."/>
            <person name="Johannesson H."/>
        </authorList>
    </citation>
    <scope>NUCLEOTIDE SEQUENCE</scope>
    <source>
        <strain evidence="3">CBS 315.58</strain>
    </source>
</reference>
<proteinExistence type="inferred from homology"/>
<organism evidence="3 4">
    <name type="scientific">Triangularia verruculosa</name>
    <dbReference type="NCBI Taxonomy" id="2587418"/>
    <lineage>
        <taxon>Eukaryota</taxon>
        <taxon>Fungi</taxon>
        <taxon>Dikarya</taxon>
        <taxon>Ascomycota</taxon>
        <taxon>Pezizomycotina</taxon>
        <taxon>Sordariomycetes</taxon>
        <taxon>Sordariomycetidae</taxon>
        <taxon>Sordariales</taxon>
        <taxon>Podosporaceae</taxon>
        <taxon>Triangularia</taxon>
    </lineage>
</organism>
<dbReference type="GO" id="GO:0003676">
    <property type="term" value="F:nucleic acid binding"/>
    <property type="evidence" value="ECO:0007669"/>
    <property type="project" value="InterPro"/>
</dbReference>
<dbReference type="GO" id="GO:0032259">
    <property type="term" value="P:methylation"/>
    <property type="evidence" value="ECO:0007669"/>
    <property type="project" value="UniProtKB-KW"/>
</dbReference>
<dbReference type="InterPro" id="IPR007757">
    <property type="entry name" value="MT-A70-like"/>
</dbReference>
<dbReference type="InterPro" id="IPR002052">
    <property type="entry name" value="DNA_methylase_N6_adenine_CS"/>
</dbReference>
<dbReference type="EMBL" id="MU863929">
    <property type="protein sequence ID" value="KAK4199633.1"/>
    <property type="molecule type" value="Genomic_DNA"/>
</dbReference>
<feature type="region of interest" description="Disordered" evidence="2">
    <location>
        <begin position="33"/>
        <end position="77"/>
    </location>
</feature>
<dbReference type="AlphaFoldDB" id="A0AAN6XGC6"/>
<reference evidence="3" key="2">
    <citation type="submission" date="2023-05" db="EMBL/GenBank/DDBJ databases">
        <authorList>
            <consortium name="Lawrence Berkeley National Laboratory"/>
            <person name="Steindorff A."/>
            <person name="Hensen N."/>
            <person name="Bonometti L."/>
            <person name="Westerberg I."/>
            <person name="Brannstrom I.O."/>
            <person name="Guillou S."/>
            <person name="Cros-Aarteil S."/>
            <person name="Calhoun S."/>
            <person name="Haridas S."/>
            <person name="Kuo A."/>
            <person name="Mondo S."/>
            <person name="Pangilinan J."/>
            <person name="Riley R."/>
            <person name="Labutti K."/>
            <person name="Andreopoulos B."/>
            <person name="Lipzen A."/>
            <person name="Chen C."/>
            <person name="Yanf M."/>
            <person name="Daum C."/>
            <person name="Ng V."/>
            <person name="Clum A."/>
            <person name="Ohm R."/>
            <person name="Martin F."/>
            <person name="Silar P."/>
            <person name="Natvig D."/>
            <person name="Lalanne C."/>
            <person name="Gautier V."/>
            <person name="Ament-Velasquez S.L."/>
            <person name="Kruys A."/>
            <person name="Hutchinson M.I."/>
            <person name="Powell A.J."/>
            <person name="Barry K."/>
            <person name="Miller A.N."/>
            <person name="Grigoriev I.V."/>
            <person name="Debuchy R."/>
            <person name="Gladieux P."/>
            <person name="Thoren M.H."/>
            <person name="Johannesson H."/>
        </authorList>
    </citation>
    <scope>NUCLEOTIDE SEQUENCE</scope>
    <source>
        <strain evidence="3">CBS 315.58</strain>
    </source>
</reference>
<evidence type="ECO:0000313" key="3">
    <source>
        <dbReference type="EMBL" id="KAK4199633.1"/>
    </source>
</evidence>
<dbReference type="GO" id="GO:0008168">
    <property type="term" value="F:methyltransferase activity"/>
    <property type="evidence" value="ECO:0007669"/>
    <property type="project" value="UniProtKB-KW"/>
</dbReference>